<keyword evidence="4" id="KW-1185">Reference proteome</keyword>
<feature type="transmembrane region" description="Helical" evidence="2">
    <location>
        <begin position="216"/>
        <end position="241"/>
    </location>
</feature>
<name>A0AAW1NVV5_9CHLO</name>
<protein>
    <recommendedName>
        <fullName evidence="5">PDZ domain-containing protein</fullName>
    </recommendedName>
</protein>
<keyword evidence="2" id="KW-1133">Transmembrane helix</keyword>
<proteinExistence type="predicted"/>
<feature type="region of interest" description="Disordered" evidence="1">
    <location>
        <begin position="1"/>
        <end position="71"/>
    </location>
</feature>
<dbReference type="EMBL" id="JALJOQ010000136">
    <property type="protein sequence ID" value="KAK9794642.1"/>
    <property type="molecule type" value="Genomic_DNA"/>
</dbReference>
<evidence type="ECO:0000313" key="4">
    <source>
        <dbReference type="Proteomes" id="UP001465755"/>
    </source>
</evidence>
<keyword evidence="2" id="KW-0472">Membrane</keyword>
<keyword evidence="2" id="KW-0812">Transmembrane</keyword>
<reference evidence="3 4" key="1">
    <citation type="journal article" date="2024" name="Nat. Commun.">
        <title>Phylogenomics reveals the evolutionary origins of lichenization in chlorophyte algae.</title>
        <authorList>
            <person name="Puginier C."/>
            <person name="Libourel C."/>
            <person name="Otte J."/>
            <person name="Skaloud P."/>
            <person name="Haon M."/>
            <person name="Grisel S."/>
            <person name="Petersen M."/>
            <person name="Berrin J.G."/>
            <person name="Delaux P.M."/>
            <person name="Dal Grande F."/>
            <person name="Keller J."/>
        </authorList>
    </citation>
    <scope>NUCLEOTIDE SEQUENCE [LARGE SCALE GENOMIC DNA]</scope>
    <source>
        <strain evidence="3 4">SAG 2036</strain>
    </source>
</reference>
<evidence type="ECO:0000256" key="1">
    <source>
        <dbReference type="SAM" id="MobiDB-lite"/>
    </source>
</evidence>
<accession>A0AAW1NVV5</accession>
<sequence length="252" mass="27626">MIATTRLCNPVAPVQTPRRSNHRRQHPSGARQAAKGQPTRCSSSAAAESTRRKQGSDPQAEQAVPSYGPFRCSLPTSEMLSSLDMRRREDGRITISKVKPGSVIAEAGVQEGTIILAISDPVRRGKMWPLGAKSNMRMILNMLKFQHGPSVELELLPPDASNARAQPEGSAPDAQQQYIKETLDQGQNEAEVQRRRRQQREDYMAQSSSGSGNQRLVILAAVVVLLPPLVILIAAISTGYLEQLSDGYRGRY</sequence>
<dbReference type="Proteomes" id="UP001465755">
    <property type="component" value="Unassembled WGS sequence"/>
</dbReference>
<gene>
    <name evidence="3" type="ORF">WJX73_006482</name>
</gene>
<evidence type="ECO:0008006" key="5">
    <source>
        <dbReference type="Google" id="ProtNLM"/>
    </source>
</evidence>
<dbReference type="AlphaFoldDB" id="A0AAW1NVV5"/>
<comment type="caution">
    <text evidence="3">The sequence shown here is derived from an EMBL/GenBank/DDBJ whole genome shotgun (WGS) entry which is preliminary data.</text>
</comment>
<evidence type="ECO:0000256" key="2">
    <source>
        <dbReference type="SAM" id="Phobius"/>
    </source>
</evidence>
<organism evidence="3 4">
    <name type="scientific">Symbiochloris irregularis</name>
    <dbReference type="NCBI Taxonomy" id="706552"/>
    <lineage>
        <taxon>Eukaryota</taxon>
        <taxon>Viridiplantae</taxon>
        <taxon>Chlorophyta</taxon>
        <taxon>core chlorophytes</taxon>
        <taxon>Trebouxiophyceae</taxon>
        <taxon>Trebouxiales</taxon>
        <taxon>Trebouxiaceae</taxon>
        <taxon>Symbiochloris</taxon>
    </lineage>
</organism>
<evidence type="ECO:0000313" key="3">
    <source>
        <dbReference type="EMBL" id="KAK9794642.1"/>
    </source>
</evidence>